<evidence type="ECO:0000313" key="1">
    <source>
        <dbReference type="EMBL" id="KAF6023386.1"/>
    </source>
</evidence>
<dbReference type="AlphaFoldDB" id="A0A7J7JCM2"/>
<protein>
    <submittedName>
        <fullName evidence="1">Uncharacterized protein</fullName>
    </submittedName>
</protein>
<sequence length="81" mass="9151">MTRVNKHQLTSVHADVPLQVKLFIKLFVTLLALEQPLFGLVHLVVNFTNVTDHSASRLERQATSDAVMQASLENKIQQELK</sequence>
<comment type="caution">
    <text evidence="1">The sequence shown here is derived from an EMBL/GenBank/DDBJ whole genome shotgun (WGS) entry which is preliminary data.</text>
</comment>
<name>A0A7J7JCM2_BUGNE</name>
<dbReference type="EMBL" id="VXIV02002723">
    <property type="protein sequence ID" value="KAF6023386.1"/>
    <property type="molecule type" value="Genomic_DNA"/>
</dbReference>
<accession>A0A7J7JCM2</accession>
<proteinExistence type="predicted"/>
<keyword evidence="2" id="KW-1185">Reference proteome</keyword>
<reference evidence="1" key="1">
    <citation type="submission" date="2020-06" db="EMBL/GenBank/DDBJ databases">
        <title>Draft genome of Bugula neritina, a colonial animal packing powerful symbionts and potential medicines.</title>
        <authorList>
            <person name="Rayko M."/>
        </authorList>
    </citation>
    <scope>NUCLEOTIDE SEQUENCE [LARGE SCALE GENOMIC DNA]</scope>
    <source>
        <strain evidence="1">Kwan_BN1</strain>
    </source>
</reference>
<organism evidence="1 2">
    <name type="scientific">Bugula neritina</name>
    <name type="common">Brown bryozoan</name>
    <name type="synonym">Sertularia neritina</name>
    <dbReference type="NCBI Taxonomy" id="10212"/>
    <lineage>
        <taxon>Eukaryota</taxon>
        <taxon>Metazoa</taxon>
        <taxon>Spiralia</taxon>
        <taxon>Lophotrochozoa</taxon>
        <taxon>Bryozoa</taxon>
        <taxon>Gymnolaemata</taxon>
        <taxon>Cheilostomatida</taxon>
        <taxon>Flustrina</taxon>
        <taxon>Buguloidea</taxon>
        <taxon>Bugulidae</taxon>
        <taxon>Bugula</taxon>
    </lineage>
</organism>
<evidence type="ECO:0000313" key="2">
    <source>
        <dbReference type="Proteomes" id="UP000593567"/>
    </source>
</evidence>
<dbReference type="Proteomes" id="UP000593567">
    <property type="component" value="Unassembled WGS sequence"/>
</dbReference>
<gene>
    <name evidence="1" type="ORF">EB796_018303</name>
</gene>